<dbReference type="EC" id="5.1.3.13" evidence="3 5"/>
<keyword evidence="7" id="KW-1185">Reference proteome</keyword>
<evidence type="ECO:0000256" key="3">
    <source>
        <dbReference type="ARBA" id="ARBA00012098"/>
    </source>
</evidence>
<dbReference type="RefSeq" id="WP_266349163.1">
    <property type="nucleotide sequence ID" value="NZ_JAPKNG010000003.1"/>
</dbReference>
<keyword evidence="5 6" id="KW-0413">Isomerase</keyword>
<comment type="similarity">
    <text evidence="5">Belongs to the dTDP-4-dehydrorhamnose 3,5-epimerase family.</text>
</comment>
<comment type="caution">
    <text evidence="6">The sequence shown here is derived from an EMBL/GenBank/DDBJ whole genome shotgun (WGS) entry which is preliminary data.</text>
</comment>
<reference evidence="6 7" key="1">
    <citation type="submission" date="2023-07" db="EMBL/GenBank/DDBJ databases">
        <title>Genomic Encyclopedia of Type Strains, Phase IV (KMG-IV): sequencing the most valuable type-strain genomes for metagenomic binning, comparative biology and taxonomic classification.</title>
        <authorList>
            <person name="Goeker M."/>
        </authorList>
    </citation>
    <scope>NUCLEOTIDE SEQUENCE [LARGE SCALE GENOMIC DNA]</scope>
    <source>
        <strain evidence="6 7">B6-8</strain>
    </source>
</reference>
<comment type="pathway">
    <text evidence="5">Carbohydrate biosynthesis; dTDP-L-rhamnose biosynthesis.</text>
</comment>
<name>A0ABU0H942_9HYPH</name>
<comment type="function">
    <text evidence="2 5">Catalyzes the epimerization of the C3' and C5'positions of dTDP-6-deoxy-D-xylo-4-hexulose, forming dTDP-6-deoxy-L-lyxo-4-hexulose.</text>
</comment>
<dbReference type="PANTHER" id="PTHR21047:SF2">
    <property type="entry name" value="THYMIDINE DIPHOSPHO-4-KETO-RHAMNOSE 3,5-EPIMERASE"/>
    <property type="match status" value="1"/>
</dbReference>
<dbReference type="Gene3D" id="2.60.120.10">
    <property type="entry name" value="Jelly Rolls"/>
    <property type="match status" value="1"/>
</dbReference>
<comment type="catalytic activity">
    <reaction evidence="1 5">
        <text>dTDP-4-dehydro-6-deoxy-alpha-D-glucose = dTDP-4-dehydro-beta-L-rhamnose</text>
        <dbReference type="Rhea" id="RHEA:16969"/>
        <dbReference type="ChEBI" id="CHEBI:57649"/>
        <dbReference type="ChEBI" id="CHEBI:62830"/>
        <dbReference type="EC" id="5.1.3.13"/>
    </reaction>
</comment>
<dbReference type="Pfam" id="PF00908">
    <property type="entry name" value="dTDP_sugar_isom"/>
    <property type="match status" value="1"/>
</dbReference>
<dbReference type="NCBIfam" id="TIGR01221">
    <property type="entry name" value="rmlC"/>
    <property type="match status" value="1"/>
</dbReference>
<proteinExistence type="inferred from homology"/>
<dbReference type="EMBL" id="JAUSVO010000003">
    <property type="protein sequence ID" value="MDQ0438265.1"/>
    <property type="molecule type" value="Genomic_DNA"/>
</dbReference>
<dbReference type="SUPFAM" id="SSF51182">
    <property type="entry name" value="RmlC-like cupins"/>
    <property type="match status" value="1"/>
</dbReference>
<protein>
    <recommendedName>
        <fullName evidence="4 5">dTDP-4-dehydrorhamnose 3,5-epimerase</fullName>
        <ecNumber evidence="3 5">5.1.3.13</ecNumber>
    </recommendedName>
    <alternativeName>
        <fullName evidence="5">Thymidine diphospho-4-keto-rhamnose 3,5-epimerase</fullName>
    </alternativeName>
</protein>
<dbReference type="Proteomes" id="UP001241603">
    <property type="component" value="Unassembled WGS sequence"/>
</dbReference>
<accession>A0ABU0H942</accession>
<evidence type="ECO:0000256" key="4">
    <source>
        <dbReference type="ARBA" id="ARBA00019595"/>
    </source>
</evidence>
<dbReference type="InterPro" id="IPR014710">
    <property type="entry name" value="RmlC-like_jellyroll"/>
</dbReference>
<comment type="subunit">
    <text evidence="5">Homodimer.</text>
</comment>
<evidence type="ECO:0000313" key="6">
    <source>
        <dbReference type="EMBL" id="MDQ0438265.1"/>
    </source>
</evidence>
<dbReference type="InterPro" id="IPR000888">
    <property type="entry name" value="RmlC-like"/>
</dbReference>
<evidence type="ECO:0000256" key="1">
    <source>
        <dbReference type="ARBA" id="ARBA00001298"/>
    </source>
</evidence>
<dbReference type="PANTHER" id="PTHR21047">
    <property type="entry name" value="DTDP-6-DEOXY-D-GLUCOSE-3,5 EPIMERASE"/>
    <property type="match status" value="1"/>
</dbReference>
<sequence>MKLTRLDIPDLILVEPKRHGDNRGFFSEVYKRPAFADFGIDIDFMQDNQSLSVEPGVVRGLHFQAPPHAQAKLVRVLKGAILDVAVDIRRGSPTYGRHVAVELSAENFLQLLVPVGFAHGFCTLAPNTEVLYKVSDGYSPECEGGIAWNDPAIGIAWPVSAETAVLSAKDKLYGGLDSFETPFVYDGSAVEA</sequence>
<evidence type="ECO:0000256" key="5">
    <source>
        <dbReference type="RuleBase" id="RU364069"/>
    </source>
</evidence>
<dbReference type="CDD" id="cd00438">
    <property type="entry name" value="cupin_RmlC"/>
    <property type="match status" value="1"/>
</dbReference>
<evidence type="ECO:0000313" key="7">
    <source>
        <dbReference type="Proteomes" id="UP001241603"/>
    </source>
</evidence>
<organism evidence="6 7">
    <name type="scientific">Kaistia dalseonensis</name>
    <dbReference type="NCBI Taxonomy" id="410840"/>
    <lineage>
        <taxon>Bacteria</taxon>
        <taxon>Pseudomonadati</taxon>
        <taxon>Pseudomonadota</taxon>
        <taxon>Alphaproteobacteria</taxon>
        <taxon>Hyphomicrobiales</taxon>
        <taxon>Kaistiaceae</taxon>
        <taxon>Kaistia</taxon>
    </lineage>
</organism>
<evidence type="ECO:0000256" key="2">
    <source>
        <dbReference type="ARBA" id="ARBA00001997"/>
    </source>
</evidence>
<dbReference type="InterPro" id="IPR011051">
    <property type="entry name" value="RmlC_Cupin_sf"/>
</dbReference>
<gene>
    <name evidence="6" type="ORF">QO014_002657</name>
</gene>
<dbReference type="GO" id="GO:0008830">
    <property type="term" value="F:dTDP-4-dehydrorhamnose 3,5-epimerase activity"/>
    <property type="evidence" value="ECO:0007669"/>
    <property type="project" value="UniProtKB-EC"/>
</dbReference>